<evidence type="ECO:0000313" key="3">
    <source>
        <dbReference type="EMBL" id="AIZ57299.1"/>
    </source>
</evidence>
<dbReference type="PANTHER" id="PTHR33295:SF20">
    <property type="entry name" value="ATPASE"/>
    <property type="match status" value="1"/>
</dbReference>
<dbReference type="InterPro" id="IPR025420">
    <property type="entry name" value="DUF4143"/>
</dbReference>
<dbReference type="HOGENOM" id="CLU_041527_1_1_2"/>
<dbReference type="Pfam" id="PF13635">
    <property type="entry name" value="DUF4143"/>
    <property type="match status" value="1"/>
</dbReference>
<dbReference type="KEGG" id="mear:Mpt1_c14430"/>
<feature type="domain" description="DUF4143" evidence="2">
    <location>
        <begin position="209"/>
        <end position="359"/>
    </location>
</feature>
<feature type="domain" description="AAA" evidence="1">
    <location>
        <begin position="26"/>
        <end position="152"/>
    </location>
</feature>
<dbReference type="GeneID" id="24819100"/>
<evidence type="ECO:0000259" key="2">
    <source>
        <dbReference type="Pfam" id="PF13635"/>
    </source>
</evidence>
<gene>
    <name evidence="3" type="ORF">Mpt1_c14430</name>
</gene>
<evidence type="ECO:0000259" key="1">
    <source>
        <dbReference type="Pfam" id="PF13173"/>
    </source>
</evidence>
<dbReference type="Pfam" id="PF13173">
    <property type="entry name" value="AAA_14"/>
    <property type="match status" value="1"/>
</dbReference>
<dbReference type="Gene3D" id="3.40.50.300">
    <property type="entry name" value="P-loop containing nucleotide triphosphate hydrolases"/>
    <property type="match status" value="1"/>
</dbReference>
<dbReference type="AlphaFoldDB" id="A0A0A7LDZ7"/>
<dbReference type="InterPro" id="IPR041682">
    <property type="entry name" value="AAA_14"/>
</dbReference>
<dbReference type="OrthoDB" id="371918at2157"/>
<name>A0A0A7LDZ7_9ARCH</name>
<dbReference type="STRING" id="1577791.Mpt1_c14430"/>
<evidence type="ECO:0000313" key="4">
    <source>
        <dbReference type="Proteomes" id="UP000030787"/>
    </source>
</evidence>
<dbReference type="PANTHER" id="PTHR33295">
    <property type="entry name" value="ATPASE"/>
    <property type="match status" value="1"/>
</dbReference>
<dbReference type="EMBL" id="CP010070">
    <property type="protein sequence ID" value="AIZ57299.1"/>
    <property type="molecule type" value="Genomic_DNA"/>
</dbReference>
<dbReference type="RefSeq" id="WP_048113492.1">
    <property type="nucleotide sequence ID" value="NZ_CP010070.1"/>
</dbReference>
<proteinExistence type="predicted"/>
<sequence>MAEMEKLVEREVYTTQLKGFIDKPLIKVITGVRRCGKSGILNLIKQEIMKTVDEDHIIFINFEDSDFDNIVSYKDLNQYIKEKMKDDKRYYIFLDEIQEVTGWEKAVNSLRLKNTDIYITGSNSKLLSGELATLLAGRYVSFEARTLSFKEFINFRKEFGLDEGIQYGRYGLLDEYIRSGGFPLLSSIRFTDEQARQVISDIQSAVVLKDVIERNKIKNAPLLEKIVSFLYDNVGFFISDRKIADYIKSGGGGVDYETISSYIGHLEKALLIKRVSKYDVKGKRLLDSNDKYYLADHSLQYAVRDMKTTNRSGVLENIVHNDLVRRGYKVYVGKMGTKEIDFVAEKINGGEKVYVQVCAELKSAETIEREFSPLEDIQDHYPKYVVTTDTFWNEDRNGVRGIHLHDFLLREKL</sequence>
<dbReference type="Proteomes" id="UP000030787">
    <property type="component" value="Chromosome"/>
</dbReference>
<organism evidence="3 4">
    <name type="scientific">Candidatus Methanoplasma termitum</name>
    <dbReference type="NCBI Taxonomy" id="1577791"/>
    <lineage>
        <taxon>Archaea</taxon>
        <taxon>Methanobacteriati</taxon>
        <taxon>Thermoplasmatota</taxon>
        <taxon>Thermoplasmata</taxon>
        <taxon>Methanomassiliicoccales</taxon>
        <taxon>Methanomassiliicoccaceae</taxon>
        <taxon>Candidatus Methanoplasma</taxon>
    </lineage>
</organism>
<dbReference type="SUPFAM" id="SSF52540">
    <property type="entry name" value="P-loop containing nucleoside triphosphate hydrolases"/>
    <property type="match status" value="1"/>
</dbReference>
<reference evidence="3 4" key="1">
    <citation type="journal article" date="2014" name="Appl. Environ. Microbiol.">
        <title>Comparative Genome Analysis of 'Candidatus Methanoplasma termitum' Indicates a New Mode of Energy Metabolism in the Seventh Order of Methanogens.</title>
        <authorList>
            <person name="Lang K."/>
            <person name="Schuldes J."/>
            <person name="Klingl A."/>
            <person name="Poehlein A."/>
            <person name="Daniel R."/>
            <person name="Brune A."/>
        </authorList>
    </citation>
    <scope>NUCLEOTIDE SEQUENCE [LARGE SCALE GENOMIC DNA]</scope>
    <source>
        <strain evidence="4">Mpt1</strain>
    </source>
</reference>
<accession>A0A0A7LDZ7</accession>
<keyword evidence="4" id="KW-1185">Reference proteome</keyword>
<dbReference type="InterPro" id="IPR027417">
    <property type="entry name" value="P-loop_NTPase"/>
</dbReference>
<protein>
    <recommendedName>
        <fullName evidence="5">Archaeal ATPase</fullName>
    </recommendedName>
</protein>
<evidence type="ECO:0008006" key="5">
    <source>
        <dbReference type="Google" id="ProtNLM"/>
    </source>
</evidence>